<feature type="transmembrane region" description="Helical" evidence="1">
    <location>
        <begin position="85"/>
        <end position="103"/>
    </location>
</feature>
<dbReference type="PANTHER" id="PTHR31595:SF57">
    <property type="entry name" value="OS04G0481900 PROTEIN"/>
    <property type="match status" value="1"/>
</dbReference>
<gene>
    <name evidence="2" type="ORF">A2942_01360</name>
</gene>
<feature type="transmembrane region" description="Helical" evidence="1">
    <location>
        <begin position="54"/>
        <end position="79"/>
    </location>
</feature>
<evidence type="ECO:0008006" key="4">
    <source>
        <dbReference type="Google" id="ProtNLM"/>
    </source>
</evidence>
<organism evidence="2 3">
    <name type="scientific">Candidatus Lloydbacteria bacterium RIFCSPLOWO2_01_FULL_50_20</name>
    <dbReference type="NCBI Taxonomy" id="1798665"/>
    <lineage>
        <taxon>Bacteria</taxon>
        <taxon>Candidatus Lloydiibacteriota</taxon>
    </lineage>
</organism>
<evidence type="ECO:0000313" key="3">
    <source>
        <dbReference type="Proteomes" id="UP000178534"/>
    </source>
</evidence>
<keyword evidence="1" id="KW-0812">Transmembrane</keyword>
<comment type="caution">
    <text evidence="2">The sequence shown here is derived from an EMBL/GenBank/DDBJ whole genome shotgun (WGS) entry which is preliminary data.</text>
</comment>
<proteinExistence type="predicted"/>
<name>A0A1G2DJ83_9BACT</name>
<reference evidence="2 3" key="1">
    <citation type="journal article" date="2016" name="Nat. Commun.">
        <title>Thousands of microbial genomes shed light on interconnected biogeochemical processes in an aquifer system.</title>
        <authorList>
            <person name="Anantharaman K."/>
            <person name="Brown C.T."/>
            <person name="Hug L.A."/>
            <person name="Sharon I."/>
            <person name="Castelle C.J."/>
            <person name="Probst A.J."/>
            <person name="Thomas B.C."/>
            <person name="Singh A."/>
            <person name="Wilkins M.J."/>
            <person name="Karaoz U."/>
            <person name="Brodie E.L."/>
            <person name="Williams K.H."/>
            <person name="Hubbard S.S."/>
            <person name="Banfield J.F."/>
        </authorList>
    </citation>
    <scope>NUCLEOTIDE SEQUENCE [LARGE SCALE GENOMIC DNA]</scope>
</reference>
<accession>A0A1G2DJ83</accession>
<dbReference type="InterPro" id="IPR044851">
    <property type="entry name" value="Wax_synthase"/>
</dbReference>
<dbReference type="EMBL" id="MHLP01000007">
    <property type="protein sequence ID" value="OGZ13472.1"/>
    <property type="molecule type" value="Genomic_DNA"/>
</dbReference>
<dbReference type="PANTHER" id="PTHR31595">
    <property type="entry name" value="LONG-CHAIN-ALCOHOL O-FATTY-ACYLTRANSFERASE 3-RELATED"/>
    <property type="match status" value="1"/>
</dbReference>
<sequence length="140" mass="16547">MMSRLSGKPNTMWFPGRFWEANTVADFWSKWNPAIHYMYFLLLRWIRRKTGTRIAVLPTILVIFLVTGLWHDGFIWLVYFGKRNFEYGSTIFFMMNAVVVIVERFSKVSIPLPTVVKKLLTLGWLVGSLWLAFTIDNMFR</sequence>
<evidence type="ECO:0000313" key="2">
    <source>
        <dbReference type="EMBL" id="OGZ13472.1"/>
    </source>
</evidence>
<evidence type="ECO:0000256" key="1">
    <source>
        <dbReference type="SAM" id="Phobius"/>
    </source>
</evidence>
<dbReference type="GO" id="GO:0008374">
    <property type="term" value="F:O-acyltransferase activity"/>
    <property type="evidence" value="ECO:0007669"/>
    <property type="project" value="InterPro"/>
</dbReference>
<feature type="transmembrane region" description="Helical" evidence="1">
    <location>
        <begin position="115"/>
        <end position="135"/>
    </location>
</feature>
<dbReference type="GO" id="GO:0006629">
    <property type="term" value="P:lipid metabolic process"/>
    <property type="evidence" value="ECO:0007669"/>
    <property type="project" value="InterPro"/>
</dbReference>
<dbReference type="STRING" id="1798665.A2942_01360"/>
<protein>
    <recommendedName>
        <fullName evidence="4">Acyltransferase 3 domain-containing protein</fullName>
    </recommendedName>
</protein>
<dbReference type="AlphaFoldDB" id="A0A1G2DJ83"/>
<keyword evidence="1" id="KW-0472">Membrane</keyword>
<dbReference type="Proteomes" id="UP000178534">
    <property type="component" value="Unassembled WGS sequence"/>
</dbReference>
<keyword evidence="1" id="KW-1133">Transmembrane helix</keyword>